<dbReference type="GO" id="GO:0012505">
    <property type="term" value="C:endomembrane system"/>
    <property type="evidence" value="ECO:0007669"/>
    <property type="project" value="UniProtKB-SubCell"/>
</dbReference>
<feature type="domain" description="SPX" evidence="11">
    <location>
        <begin position="2"/>
        <end position="327"/>
    </location>
</feature>
<dbReference type="AlphaFoldDB" id="A0A7I8K2A2"/>
<evidence type="ECO:0000313" key="13">
    <source>
        <dbReference type="Proteomes" id="UP000663760"/>
    </source>
</evidence>
<dbReference type="OrthoDB" id="9970435at2759"/>
<comment type="subcellular location">
    <subcellularLocation>
        <location evidence="1">Endomembrane system</location>
        <topology evidence="1">Multi-pass membrane protein</topology>
    </subcellularLocation>
</comment>
<feature type="transmembrane region" description="Helical" evidence="9">
    <location>
        <begin position="700"/>
        <end position="722"/>
    </location>
</feature>
<keyword evidence="3" id="KW-0813">Transport</keyword>
<evidence type="ECO:0000313" key="12">
    <source>
        <dbReference type="EMBL" id="CAA7390518.1"/>
    </source>
</evidence>
<keyword evidence="4" id="KW-0592">Phosphate transport</keyword>
<dbReference type="InterPro" id="IPR004342">
    <property type="entry name" value="EXS_C"/>
</dbReference>
<feature type="transmembrane region" description="Helical" evidence="9">
    <location>
        <begin position="502"/>
        <end position="524"/>
    </location>
</feature>
<accession>A0A7I8K2A2</accession>
<dbReference type="InterPro" id="IPR052486">
    <property type="entry name" value="PHO1"/>
</dbReference>
<feature type="domain" description="EXS" evidence="10">
    <location>
        <begin position="588"/>
        <end position="777"/>
    </location>
</feature>
<evidence type="ECO:0000256" key="3">
    <source>
        <dbReference type="ARBA" id="ARBA00022448"/>
    </source>
</evidence>
<dbReference type="GO" id="GO:0016036">
    <property type="term" value="P:cellular response to phosphate starvation"/>
    <property type="evidence" value="ECO:0007669"/>
    <property type="project" value="InterPro"/>
</dbReference>
<evidence type="ECO:0000256" key="5">
    <source>
        <dbReference type="ARBA" id="ARBA00022692"/>
    </source>
</evidence>
<organism evidence="12 13">
    <name type="scientific">Spirodela intermedia</name>
    <name type="common">Intermediate duckweed</name>
    <dbReference type="NCBI Taxonomy" id="51605"/>
    <lineage>
        <taxon>Eukaryota</taxon>
        <taxon>Viridiplantae</taxon>
        <taxon>Streptophyta</taxon>
        <taxon>Embryophyta</taxon>
        <taxon>Tracheophyta</taxon>
        <taxon>Spermatophyta</taxon>
        <taxon>Magnoliopsida</taxon>
        <taxon>Liliopsida</taxon>
        <taxon>Araceae</taxon>
        <taxon>Lemnoideae</taxon>
        <taxon>Spirodela</taxon>
    </lineage>
</organism>
<dbReference type="GO" id="GO:0016020">
    <property type="term" value="C:membrane"/>
    <property type="evidence" value="ECO:0007669"/>
    <property type="project" value="InterPro"/>
</dbReference>
<dbReference type="InterPro" id="IPR034092">
    <property type="entry name" value="PHO1_SPX"/>
</dbReference>
<keyword evidence="13" id="KW-1185">Reference proteome</keyword>
<feature type="region of interest" description="Disordered" evidence="8">
    <location>
        <begin position="74"/>
        <end position="95"/>
    </location>
</feature>
<dbReference type="InterPro" id="IPR004331">
    <property type="entry name" value="SPX_dom"/>
</dbReference>
<comment type="similarity">
    <text evidence="2">Belongs to the SYG1 (TC 2.A.94) family.</text>
</comment>
<name>A0A7I8K2A2_SPIIN</name>
<dbReference type="PANTHER" id="PTHR48477:SF1">
    <property type="entry name" value="PHOSPHATE TRANSPORTER PHO1"/>
    <property type="match status" value="1"/>
</dbReference>
<evidence type="ECO:0000256" key="6">
    <source>
        <dbReference type="ARBA" id="ARBA00022989"/>
    </source>
</evidence>
<feature type="transmembrane region" description="Helical" evidence="9">
    <location>
        <begin position="469"/>
        <end position="490"/>
    </location>
</feature>
<dbReference type="PROSITE" id="PS51382">
    <property type="entry name" value="SPX"/>
    <property type="match status" value="1"/>
</dbReference>
<gene>
    <name evidence="12" type="ORF">SI8410_02001996</name>
</gene>
<evidence type="ECO:0000256" key="9">
    <source>
        <dbReference type="SAM" id="Phobius"/>
    </source>
</evidence>
<sequence length="777" mass="87902">MVKFSKELEAQLIPEWKDAFVDYRQLKKHVKKIKLTLSRTRLSDGCDHIYRRGQGRARGGSLLLSPLHRLVGAISGGRSSDNHHPPAGQSDGEDQYEAELVQSGAEEELDKVNNFYRAKEAEFVERSDLLNKQLQILSDLKHILNEHRRRRRLASGKGGLDSVRSSPAGVLSLLNSPYNMSEPANEADESPIEGSTTDELIAALERNGITLVPSGQGGKAKKDGKPKAATMRIDIPATTPSRTISAVTSMIWEDLVNNPNKEGAGGDYINRKKIQCAEKMIRGAFVELYRGLGLLKTYSSLNMLAFTKILKKFDKVSKQHASASYLKVVKRSHFVSSDKIVRAGDEVESIFTKHFANGDRKRAMKFLRPHQPKDSHVVTFFVGLFTGSFVTLFCVYAILAHLTGIFYSANSSPDPGYVETVYPVFSTFTLISLHIFLYGCNLLAWRATRINHNFIFEFSPKTALKHRDAFLICTCIMTTVVGALVAQLIMLKGAVLLPHPALAIPGILLLLFTGTLLCPFNIFYRSTRFCLLRVLRNIALSPFYKVLMVDFFMADQLTSQIPLLRYMEFTVCYFMAGGFKANPYDTCTRSHQYKMFAYVISFLPYYWRAMQCIRRYVEEGYDLNHMANGGKYISAMIAAAARMKYAITPTPLWLAAVVITSTLATVYQLYWDFVKDWGFFTPGSKNAFLRDDLVLKNKSIYYVSIGVNFVLRLAWVATVLHINLGRVENRMVDFLLASLEIIRRGHWNYYRLENEHLNNVGKFRAVKMVPLPFRDME</sequence>
<dbReference type="Pfam" id="PF03124">
    <property type="entry name" value="EXS"/>
    <property type="match status" value="1"/>
</dbReference>
<feature type="transmembrane region" description="Helical" evidence="9">
    <location>
        <begin position="377"/>
        <end position="402"/>
    </location>
</feature>
<dbReference type="PANTHER" id="PTHR48477">
    <property type="entry name" value="PHOSPHATE TRANSPORTER PHO1"/>
    <property type="match status" value="1"/>
</dbReference>
<evidence type="ECO:0000259" key="10">
    <source>
        <dbReference type="PROSITE" id="PS51380"/>
    </source>
</evidence>
<dbReference type="GO" id="GO:0006817">
    <property type="term" value="P:phosphate ion transport"/>
    <property type="evidence" value="ECO:0007669"/>
    <property type="project" value="UniProtKB-KW"/>
</dbReference>
<evidence type="ECO:0000256" key="2">
    <source>
        <dbReference type="ARBA" id="ARBA00009665"/>
    </source>
</evidence>
<evidence type="ECO:0000256" key="4">
    <source>
        <dbReference type="ARBA" id="ARBA00022592"/>
    </source>
</evidence>
<dbReference type="EMBL" id="LR746265">
    <property type="protein sequence ID" value="CAA7390518.1"/>
    <property type="molecule type" value="Genomic_DNA"/>
</dbReference>
<proteinExistence type="inferred from homology"/>
<dbReference type="CDD" id="cd14476">
    <property type="entry name" value="SPX_PHO1_like"/>
    <property type="match status" value="1"/>
</dbReference>
<evidence type="ECO:0000256" key="1">
    <source>
        <dbReference type="ARBA" id="ARBA00004127"/>
    </source>
</evidence>
<keyword evidence="7 9" id="KW-0472">Membrane</keyword>
<evidence type="ECO:0000256" key="7">
    <source>
        <dbReference type="ARBA" id="ARBA00023136"/>
    </source>
</evidence>
<keyword evidence="5 9" id="KW-0812">Transmembrane</keyword>
<evidence type="ECO:0000256" key="8">
    <source>
        <dbReference type="SAM" id="MobiDB-lite"/>
    </source>
</evidence>
<feature type="transmembrane region" description="Helical" evidence="9">
    <location>
        <begin position="422"/>
        <end position="448"/>
    </location>
</feature>
<dbReference type="Proteomes" id="UP000663760">
    <property type="component" value="Chromosome 2"/>
</dbReference>
<dbReference type="Pfam" id="PF03105">
    <property type="entry name" value="SPX"/>
    <property type="match status" value="1"/>
</dbReference>
<protein>
    <submittedName>
        <fullName evidence="12">Uncharacterized protein</fullName>
    </submittedName>
</protein>
<reference evidence="12" key="1">
    <citation type="submission" date="2020-02" db="EMBL/GenBank/DDBJ databases">
        <authorList>
            <person name="Scholz U."/>
            <person name="Mascher M."/>
            <person name="Fiebig A."/>
        </authorList>
    </citation>
    <scope>NUCLEOTIDE SEQUENCE</scope>
</reference>
<keyword evidence="6 9" id="KW-1133">Transmembrane helix</keyword>
<evidence type="ECO:0000259" key="11">
    <source>
        <dbReference type="PROSITE" id="PS51382"/>
    </source>
</evidence>
<dbReference type="PROSITE" id="PS51380">
    <property type="entry name" value="EXS"/>
    <property type="match status" value="1"/>
</dbReference>
<feature type="transmembrane region" description="Helical" evidence="9">
    <location>
        <begin position="652"/>
        <end position="670"/>
    </location>
</feature>